<evidence type="ECO:0000313" key="2">
    <source>
        <dbReference type="Proteomes" id="UP000199657"/>
    </source>
</evidence>
<reference evidence="1 2" key="1">
    <citation type="submission" date="2016-10" db="EMBL/GenBank/DDBJ databases">
        <authorList>
            <person name="de Groot N.N."/>
        </authorList>
    </citation>
    <scope>NUCLEOTIDE SEQUENCE [LARGE SCALE GENOMIC DNA]</scope>
    <source>
        <strain evidence="1 2">CGMCC 1.6291</strain>
    </source>
</reference>
<dbReference type="RefSeq" id="WP_091642797.1">
    <property type="nucleotide sequence ID" value="NZ_FOEG01000003.1"/>
</dbReference>
<keyword evidence="2" id="KW-1185">Reference proteome</keyword>
<protein>
    <recommendedName>
        <fullName evidence="3">Circularly permuted type 2 ATP-grasp protein</fullName>
    </recommendedName>
</protein>
<evidence type="ECO:0000313" key="1">
    <source>
        <dbReference type="EMBL" id="SEO84539.1"/>
    </source>
</evidence>
<dbReference type="Proteomes" id="UP000199657">
    <property type="component" value="Unassembled WGS sequence"/>
</dbReference>
<dbReference type="OrthoDB" id="344992at2"/>
<name>A0A1H8T0D8_9GAMM</name>
<accession>A0A1H8T0D8</accession>
<dbReference type="AlphaFoldDB" id="A0A1H8T0D8"/>
<dbReference type="EMBL" id="FOEG01000003">
    <property type="protein sequence ID" value="SEO84539.1"/>
    <property type="molecule type" value="Genomic_DNA"/>
</dbReference>
<evidence type="ECO:0008006" key="3">
    <source>
        <dbReference type="Google" id="ProtNLM"/>
    </source>
</evidence>
<proteinExistence type="predicted"/>
<dbReference type="SUPFAM" id="SSF56059">
    <property type="entry name" value="Glutathione synthetase ATP-binding domain-like"/>
    <property type="match status" value="1"/>
</dbReference>
<sequence>MATDSPGTPPCGPASGSVAETLNRFCFCRTVDQHLLREQLLSEEQDADLHEEILATRPHLFSSTAVFLSQRHANAMHALIDAVEQVVATPAYQQHVMGWARPVARQRFGPLGACMGYDFHLGPDGPQLIEINTNAGGAWLNAALARAQTPCCANLLKDPAREPSPYTLEDRLFVMFRDEWALQRGNASLETVAIVDDSPTEQYLYPEFGLAARMFRRHGVRAVIADAGSLQYAEGKLWHEGTPIDLVYNRLTDFTLESGEHASLRHAYEAGAVVMTPNPHTYALYADKRNLTVLTDQELLRQWQIPEPTITTLLSGIPRTVAVTAENADALWQQRRHLFFKPASGYGSKATYRGDKLTKRVWREILQNPYVAQSRIPPSERGVLVDGEQTTLKVDLRNYVYAGDVQLIAARLYQGQTTNFRTPGGGFASVFT</sequence>
<gene>
    <name evidence="1" type="ORF">SAMN04488052_103338</name>
</gene>
<dbReference type="STRING" id="406100.SAMN04488052_103338"/>
<organism evidence="1 2">
    <name type="scientific">Aquisalimonas asiatica</name>
    <dbReference type="NCBI Taxonomy" id="406100"/>
    <lineage>
        <taxon>Bacteria</taxon>
        <taxon>Pseudomonadati</taxon>
        <taxon>Pseudomonadota</taxon>
        <taxon>Gammaproteobacteria</taxon>
        <taxon>Chromatiales</taxon>
        <taxon>Ectothiorhodospiraceae</taxon>
        <taxon>Aquisalimonas</taxon>
    </lineage>
</organism>